<evidence type="ECO:0000256" key="2">
    <source>
        <dbReference type="SAM" id="MobiDB-lite"/>
    </source>
</evidence>
<evidence type="ECO:0000313" key="5">
    <source>
        <dbReference type="Proteomes" id="UP000214566"/>
    </source>
</evidence>
<dbReference type="InterPro" id="IPR050553">
    <property type="entry name" value="Thioredoxin_ResA/DsbE_sf"/>
</dbReference>
<dbReference type="GO" id="GO:0015036">
    <property type="term" value="F:disulfide oxidoreductase activity"/>
    <property type="evidence" value="ECO:0007669"/>
    <property type="project" value="UniProtKB-ARBA"/>
</dbReference>
<proteinExistence type="predicted"/>
<dbReference type="Gene3D" id="3.40.30.10">
    <property type="entry name" value="Glutaredoxin"/>
    <property type="match status" value="1"/>
</dbReference>
<feature type="compositionally biased region" description="Basic and acidic residues" evidence="2">
    <location>
        <begin position="1"/>
        <end position="14"/>
    </location>
</feature>
<gene>
    <name evidence="4" type="ORF">THIARS_60371</name>
</gene>
<dbReference type="InterPro" id="IPR000866">
    <property type="entry name" value="AhpC/TSA"/>
</dbReference>
<dbReference type="SUPFAM" id="SSF52833">
    <property type="entry name" value="Thioredoxin-like"/>
    <property type="match status" value="1"/>
</dbReference>
<dbReference type="PANTHER" id="PTHR42852">
    <property type="entry name" value="THIOL:DISULFIDE INTERCHANGE PROTEIN DSBE"/>
    <property type="match status" value="1"/>
</dbReference>
<dbReference type="Proteomes" id="UP000214566">
    <property type="component" value="Unassembled WGS sequence"/>
</dbReference>
<dbReference type="InterPro" id="IPR017937">
    <property type="entry name" value="Thioredoxin_CS"/>
</dbReference>
<dbReference type="InterPro" id="IPR013766">
    <property type="entry name" value="Thioredoxin_domain"/>
</dbReference>
<name>A0A238D2Y6_THIDL</name>
<dbReference type="PROSITE" id="PS51352">
    <property type="entry name" value="THIOREDOXIN_2"/>
    <property type="match status" value="1"/>
</dbReference>
<dbReference type="InterPro" id="IPR036249">
    <property type="entry name" value="Thioredoxin-like_sf"/>
</dbReference>
<feature type="region of interest" description="Disordered" evidence="2">
    <location>
        <begin position="1"/>
        <end position="23"/>
    </location>
</feature>
<dbReference type="PROSITE" id="PS51318">
    <property type="entry name" value="TAT"/>
    <property type="match status" value="1"/>
</dbReference>
<sequence>MERSIKPHWSDRNAQRPRMPNPERRQVLSWLGGAGLLAVGAARTARAADPVQDHALAVVQPPRPAPAFSLQDINGKTHRLADYRGKVVLVNFWATWCPPCRQEMPSIERLYLSMKGRPFEVLALDQGETLNNVFAYMGQLNPSPTFPVLLDQHSEVAHAFGVMGIPTTYLIDKQGLIVRQAVGGRDYDSPAIRQVIEALMR</sequence>
<dbReference type="PROSITE" id="PS00194">
    <property type="entry name" value="THIOREDOXIN_1"/>
    <property type="match status" value="1"/>
</dbReference>
<keyword evidence="5" id="KW-1185">Reference proteome</keyword>
<reference evidence="4 5" key="1">
    <citation type="submission" date="2016-06" db="EMBL/GenBank/DDBJ databases">
        <authorList>
            <person name="Kjaerup R.B."/>
            <person name="Dalgaard T.S."/>
            <person name="Juul-Madsen H.R."/>
        </authorList>
    </citation>
    <scope>NUCLEOTIDE SEQUENCE [LARGE SCALE GENOMIC DNA]</scope>
    <source>
        <strain evidence="4 5">DSM 16361</strain>
    </source>
</reference>
<protein>
    <submittedName>
        <fullName evidence="4">Thioredoxin family protein</fullName>
    </submittedName>
</protein>
<evidence type="ECO:0000313" key="4">
    <source>
        <dbReference type="EMBL" id="SBP87658.1"/>
    </source>
</evidence>
<keyword evidence="1" id="KW-0676">Redox-active center</keyword>
<evidence type="ECO:0000256" key="1">
    <source>
        <dbReference type="ARBA" id="ARBA00023284"/>
    </source>
</evidence>
<dbReference type="EMBL" id="FLMQ01000055">
    <property type="protein sequence ID" value="SBP87658.1"/>
    <property type="molecule type" value="Genomic_DNA"/>
</dbReference>
<dbReference type="InterPro" id="IPR006311">
    <property type="entry name" value="TAT_signal"/>
</dbReference>
<dbReference type="RefSeq" id="WP_245845560.1">
    <property type="nucleotide sequence ID" value="NZ_LT592170.1"/>
</dbReference>
<accession>A0A238D2Y6</accession>
<feature type="domain" description="Thioredoxin" evidence="3">
    <location>
        <begin position="59"/>
        <end position="201"/>
    </location>
</feature>
<dbReference type="AlphaFoldDB" id="A0A238D2Y6"/>
<dbReference type="Pfam" id="PF00578">
    <property type="entry name" value="AhpC-TSA"/>
    <property type="match status" value="1"/>
</dbReference>
<dbReference type="PANTHER" id="PTHR42852:SF13">
    <property type="entry name" value="PROTEIN DIPZ"/>
    <property type="match status" value="1"/>
</dbReference>
<dbReference type="CDD" id="cd02966">
    <property type="entry name" value="TlpA_like_family"/>
    <property type="match status" value="1"/>
</dbReference>
<dbReference type="GO" id="GO:0016209">
    <property type="term" value="F:antioxidant activity"/>
    <property type="evidence" value="ECO:0007669"/>
    <property type="project" value="InterPro"/>
</dbReference>
<organism evidence="4 5">
    <name type="scientific">Thiomonas delicata</name>
    <name type="common">Thiomonas cuprina</name>
    <dbReference type="NCBI Taxonomy" id="364030"/>
    <lineage>
        <taxon>Bacteria</taxon>
        <taxon>Pseudomonadati</taxon>
        <taxon>Pseudomonadota</taxon>
        <taxon>Betaproteobacteria</taxon>
        <taxon>Burkholderiales</taxon>
        <taxon>Thiomonas</taxon>
    </lineage>
</organism>
<evidence type="ECO:0000259" key="3">
    <source>
        <dbReference type="PROSITE" id="PS51352"/>
    </source>
</evidence>